<feature type="transmembrane region" description="Helical" evidence="1">
    <location>
        <begin position="15"/>
        <end position="32"/>
    </location>
</feature>
<sequence length="96" mass="10708">MPPHDLIPPYIEEGLADMVAVVCFFSGWATYACAKRKEFHPAPLWGFLGIFFWPVLLILEISDTYSPDKVAPRRIEYIGGAMILLYIGVISSGVFA</sequence>
<proteinExistence type="predicted"/>
<evidence type="ECO:0000313" key="2">
    <source>
        <dbReference type="EMBL" id="TPW34400.1"/>
    </source>
</evidence>
<protein>
    <submittedName>
        <fullName evidence="2">Uncharacterized protein</fullName>
    </submittedName>
</protein>
<feature type="transmembrane region" description="Helical" evidence="1">
    <location>
        <begin position="77"/>
        <end position="95"/>
    </location>
</feature>
<reference evidence="2 3" key="1">
    <citation type="submission" date="2019-03" db="EMBL/GenBank/DDBJ databases">
        <title>The complete genome sequence of Neokomagataea sp. Jb2 NBRC113641.</title>
        <authorList>
            <person name="Chua K.-O."/>
            <person name="Chan K.-G."/>
            <person name="See-Too W.-S."/>
        </authorList>
    </citation>
    <scope>NUCLEOTIDE SEQUENCE [LARGE SCALE GENOMIC DNA]</scope>
    <source>
        <strain evidence="2 3">Jb2</strain>
    </source>
</reference>
<keyword evidence="3" id="KW-1185">Reference proteome</keyword>
<evidence type="ECO:0000256" key="1">
    <source>
        <dbReference type="SAM" id="Phobius"/>
    </source>
</evidence>
<evidence type="ECO:0000313" key="3">
    <source>
        <dbReference type="Proteomes" id="UP000315037"/>
    </source>
</evidence>
<feature type="transmembrane region" description="Helical" evidence="1">
    <location>
        <begin position="44"/>
        <end position="65"/>
    </location>
</feature>
<gene>
    <name evidence="2" type="ORF">E3202_07905</name>
</gene>
<comment type="caution">
    <text evidence="2">The sequence shown here is derived from an EMBL/GenBank/DDBJ whole genome shotgun (WGS) entry which is preliminary data.</text>
</comment>
<dbReference type="EMBL" id="SORZ01000002">
    <property type="protein sequence ID" value="TPW34400.1"/>
    <property type="molecule type" value="Genomic_DNA"/>
</dbReference>
<accession>A0A506UM21</accession>
<dbReference type="RefSeq" id="WP_165600985.1">
    <property type="nucleotide sequence ID" value="NZ_SORZ01000002.1"/>
</dbReference>
<keyword evidence="1" id="KW-1133">Transmembrane helix</keyword>
<name>A0A506UM21_9PROT</name>
<keyword evidence="1" id="KW-0812">Transmembrane</keyword>
<keyword evidence="1" id="KW-0472">Membrane</keyword>
<dbReference type="AlphaFoldDB" id="A0A506UM21"/>
<dbReference type="Proteomes" id="UP000315037">
    <property type="component" value="Unassembled WGS sequence"/>
</dbReference>
<organism evidence="2 3">
    <name type="scientific">Oecophyllibacter saccharovorans</name>
    <dbReference type="NCBI Taxonomy" id="2558360"/>
    <lineage>
        <taxon>Bacteria</taxon>
        <taxon>Pseudomonadati</taxon>
        <taxon>Pseudomonadota</taxon>
        <taxon>Alphaproteobacteria</taxon>
        <taxon>Acetobacterales</taxon>
        <taxon>Acetobacteraceae</taxon>
        <taxon>Oecophyllibacter</taxon>
    </lineage>
</organism>